<keyword evidence="1" id="KW-0472">Membrane</keyword>
<feature type="transmembrane region" description="Helical" evidence="1">
    <location>
        <begin position="114"/>
        <end position="135"/>
    </location>
</feature>
<reference evidence="2" key="1">
    <citation type="submission" date="2015-11" db="EMBL/GenBank/DDBJ databases">
        <authorList>
            <person name="Chen M.H."/>
            <person name="Kuo S.T."/>
            <person name="Chang P.H."/>
        </authorList>
    </citation>
    <scope>NUCLEOTIDE SEQUENCE</scope>
    <source>
        <strain evidence="2">Taiwan/2005</strain>
    </source>
</reference>
<accession>A0A145VVI7</accession>
<sequence>MFRPVLILHLILAAAFTIFMTSYFDNLYETPACNHLSGCSFVLKERLLEEKKANTTKELAHLHKMAEESISCPIKVCEGDQWCCDVCESFKGNHWSEGDVVAKSTREFADPSWAALYVFSVDTVLFLFIFTLNFIKIKAENEDEIPKFAGFKTRVFIGLLIFCMFLSVIGVGMYLVIAMLTDMEFYRDCHSSLVIIFSWAVLCGICFVDASLRVVPALTTKIKKNKAVKEALLVVDQGESAKKLMVAEKMKIKSPTCLNKLIDWPLKVLLLWWVCVSIYFIGIGEGRWNPIV</sequence>
<name>A0A145VVI7_9VIRU</name>
<evidence type="ECO:0000313" key="2">
    <source>
        <dbReference type="EMBL" id="AMW36247.1"/>
    </source>
</evidence>
<protein>
    <submittedName>
        <fullName evidence="2">Uncharacterized protein</fullName>
    </submittedName>
</protein>
<keyword evidence="1" id="KW-0812">Transmembrane</keyword>
<feature type="transmembrane region" description="Helical" evidence="1">
    <location>
        <begin position="192"/>
        <end position="215"/>
    </location>
</feature>
<dbReference type="EMBL" id="KU096999">
    <property type="protein sequence ID" value="AMW36247.1"/>
    <property type="molecule type" value="Genomic_DNA"/>
</dbReference>
<keyword evidence="1" id="KW-1133">Transmembrane helix</keyword>
<organism evidence="2">
    <name type="scientific">Abalone herpesvirus Taiwan/2005</name>
    <dbReference type="NCBI Taxonomy" id="1821058"/>
    <lineage>
        <taxon>Viruses</taxon>
        <taxon>Duplodnaviria</taxon>
        <taxon>Heunggongvirae</taxon>
        <taxon>Peploviricota</taxon>
        <taxon>Herviviricetes</taxon>
        <taxon>Herpesvirales</taxon>
    </lineage>
</organism>
<gene>
    <name evidence="2" type="ORF">tc2005_p103c</name>
</gene>
<feature type="transmembrane region" description="Helical" evidence="1">
    <location>
        <begin position="5"/>
        <end position="24"/>
    </location>
</feature>
<evidence type="ECO:0000256" key="1">
    <source>
        <dbReference type="SAM" id="Phobius"/>
    </source>
</evidence>
<proteinExistence type="predicted"/>
<feature type="transmembrane region" description="Helical" evidence="1">
    <location>
        <begin position="261"/>
        <end position="282"/>
    </location>
</feature>
<feature type="transmembrane region" description="Helical" evidence="1">
    <location>
        <begin position="155"/>
        <end position="180"/>
    </location>
</feature>